<comment type="caution">
    <text evidence="1">The sequence shown here is derived from an EMBL/GenBank/DDBJ whole genome shotgun (WGS) entry which is preliminary data.</text>
</comment>
<evidence type="ECO:0000313" key="1">
    <source>
        <dbReference type="EMBL" id="PRQ24968.1"/>
    </source>
</evidence>
<dbReference type="PANTHER" id="PTHR33103:SF27">
    <property type="entry name" value="OS04G0594700 PROTEIN"/>
    <property type="match status" value="1"/>
</dbReference>
<dbReference type="Gramene" id="PRQ24968">
    <property type="protein sequence ID" value="PRQ24968"/>
    <property type="gene ID" value="RchiOBHm_Chr6g0278351"/>
</dbReference>
<protein>
    <recommendedName>
        <fullName evidence="3">DUF674 family protein</fullName>
    </recommendedName>
</protein>
<sequence length="484" mass="54315">MANKSMNSISFKALVDKRSNKVIFIETDNDFVDVLFSFLTIPMGTIIRVARKHSLPVETGCMNNLYASVENIDARIFQTGACKDMLLCPRSGAELHCKNLQLKINNDEPTQYFSCSKDCTCGYKLFSHYKDVLLGKLKKSSSADGGVFCKGLTRFIITDDLEVMPPSSSAICSLFTKLKVMDASTTEELAFNVGFGEVLEMLVCSLVSKTPLSETLLKLKSQPNLSNEYPNQGICIEPQTVGGCMNEEDTISVKLIVCKSQKIVCYAEAGEDFVNLVFSFLTVPLGFIIKQIQDRSSSLKGSIEQLYKSVQDLDDEFFKSNYQKEILLNPKLYPGFCYENRLLGIEYGLETSNYYARYWTGDSFSKVVTTDKDFVPSYSSYRPSVTTVPLKLKYCETLNDPVRDQGFLNGPTMFTITDNLIIRPISPLFGLSVLNKMKVPFTDIEEQIVQVGKEEAFRLLVTSFLSDSSLTSVFLRQPKSKFEQ</sequence>
<dbReference type="Proteomes" id="UP000238479">
    <property type="component" value="Chromosome 6"/>
</dbReference>
<dbReference type="InterPro" id="IPR007750">
    <property type="entry name" value="DUF674"/>
</dbReference>
<dbReference type="PANTHER" id="PTHR33103">
    <property type="entry name" value="OS01G0153900 PROTEIN"/>
    <property type="match status" value="1"/>
</dbReference>
<dbReference type="AlphaFoldDB" id="A0A2P6PSQ5"/>
<organism evidence="1 2">
    <name type="scientific">Rosa chinensis</name>
    <name type="common">China rose</name>
    <dbReference type="NCBI Taxonomy" id="74649"/>
    <lineage>
        <taxon>Eukaryota</taxon>
        <taxon>Viridiplantae</taxon>
        <taxon>Streptophyta</taxon>
        <taxon>Embryophyta</taxon>
        <taxon>Tracheophyta</taxon>
        <taxon>Spermatophyta</taxon>
        <taxon>Magnoliopsida</taxon>
        <taxon>eudicotyledons</taxon>
        <taxon>Gunneridae</taxon>
        <taxon>Pentapetalae</taxon>
        <taxon>rosids</taxon>
        <taxon>fabids</taxon>
        <taxon>Rosales</taxon>
        <taxon>Rosaceae</taxon>
        <taxon>Rosoideae</taxon>
        <taxon>Rosoideae incertae sedis</taxon>
        <taxon>Rosa</taxon>
    </lineage>
</organism>
<evidence type="ECO:0000313" key="2">
    <source>
        <dbReference type="Proteomes" id="UP000238479"/>
    </source>
</evidence>
<reference evidence="1 2" key="1">
    <citation type="journal article" date="2018" name="Nat. Genet.">
        <title>The Rosa genome provides new insights in the design of modern roses.</title>
        <authorList>
            <person name="Bendahmane M."/>
        </authorList>
    </citation>
    <scope>NUCLEOTIDE SEQUENCE [LARGE SCALE GENOMIC DNA]</scope>
    <source>
        <strain evidence="2">cv. Old Blush</strain>
    </source>
</reference>
<evidence type="ECO:0008006" key="3">
    <source>
        <dbReference type="Google" id="ProtNLM"/>
    </source>
</evidence>
<gene>
    <name evidence="1" type="ORF">RchiOBHm_Chr6g0278351</name>
</gene>
<keyword evidence="2" id="KW-1185">Reference proteome</keyword>
<dbReference type="EMBL" id="PDCK01000044">
    <property type="protein sequence ID" value="PRQ24968.1"/>
    <property type="molecule type" value="Genomic_DNA"/>
</dbReference>
<dbReference type="STRING" id="74649.A0A2P6PSQ5"/>
<name>A0A2P6PSQ5_ROSCH</name>
<dbReference type="OMA" id="VAVKMFV"/>
<dbReference type="Pfam" id="PF05056">
    <property type="entry name" value="DUF674"/>
    <property type="match status" value="1"/>
</dbReference>
<accession>A0A2P6PSQ5</accession>
<proteinExistence type="predicted"/>